<dbReference type="GO" id="GO:0000981">
    <property type="term" value="F:DNA-binding transcription factor activity, RNA polymerase II-specific"/>
    <property type="evidence" value="ECO:0007669"/>
    <property type="project" value="TreeGrafter"/>
</dbReference>
<dbReference type="InterPro" id="IPR013783">
    <property type="entry name" value="Ig-like_fold"/>
</dbReference>
<dbReference type="GO" id="GO:0045944">
    <property type="term" value="P:positive regulation of transcription by RNA polymerase II"/>
    <property type="evidence" value="ECO:0007669"/>
    <property type="project" value="TreeGrafter"/>
</dbReference>
<dbReference type="InterPro" id="IPR000451">
    <property type="entry name" value="NFkB/Dor"/>
</dbReference>
<dbReference type="Pfam" id="PF00554">
    <property type="entry name" value="RHD_DNA_bind"/>
    <property type="match status" value="1"/>
</dbReference>
<dbReference type="GO" id="GO:0005737">
    <property type="term" value="C:cytoplasm"/>
    <property type="evidence" value="ECO:0007669"/>
    <property type="project" value="InterPro"/>
</dbReference>
<dbReference type="KEGG" id="ccat:101453513"/>
<dbReference type="EMBL" id="GAMC01005018">
    <property type="protein sequence ID" value="JAC01538.1"/>
    <property type="molecule type" value="mRNA"/>
</dbReference>
<dbReference type="GO" id="GO:0033554">
    <property type="term" value="P:cellular response to stress"/>
    <property type="evidence" value="ECO:0007669"/>
    <property type="project" value="TreeGrafter"/>
</dbReference>
<evidence type="ECO:0000256" key="1">
    <source>
        <dbReference type="SAM" id="MobiDB-lite"/>
    </source>
</evidence>
<dbReference type="AlphaFoldDB" id="W8CBA0"/>
<evidence type="ECO:0000259" key="2">
    <source>
        <dbReference type="PROSITE" id="PS50254"/>
    </source>
</evidence>
<dbReference type="GO" id="GO:0034097">
    <property type="term" value="P:response to cytokine"/>
    <property type="evidence" value="ECO:0007669"/>
    <property type="project" value="TreeGrafter"/>
</dbReference>
<dbReference type="InterPro" id="IPR030492">
    <property type="entry name" value="RHD_CS"/>
</dbReference>
<feature type="region of interest" description="Disordered" evidence="1">
    <location>
        <begin position="397"/>
        <end position="428"/>
    </location>
</feature>
<sequence>MITMEGKMFDNSRLADSREHELSDIIEIISPELEGSTASSKPYLRVVEQPTRKPMRFRYKCEGRTAGTIPGENSFQDTKTFPTVEIVGYNGEALILVSCVTKEKPYRQHPHQLVGKNCKSGVCTKNVGPGSPLRAEFSNIGIQCVRKKEIAESLEERKKKKVDPFKTGFDHITDPNSIELNSLRLCFQGFLKGANGWESLLPVVSEPLYDRKAKSELVISRLCSCAATIDGGDEIILLCSKVNKDDIRIRFKAIDNNREVWYSYAEFEPSNVHKQTAIVFRTPRFPQSDLPKTVKSYIELECPSLEKKSDALEFVFHDPDYYKKERKRPKISGQSLINQMSKDLGFKLNYQSISMGNAFNLPIISPTPLQSNIKDEPNMGSEMPTNAATLGSHFDTYRNDYQMSPSSQISQISPLSPQNRNATPSPISPATNNAYTEQLCTLMQDSSLQAMNCQMHDAIFEEHENQEFGYEASINLNTYNSNSNHPFMSTNHFGSVRNTTSGGYFERIDKSDISPAVMHGTQFKEASQNNPTSEMERIERIKRDLMQTPLSLMQPLPQSTVSVQNGWQENTNFDCFQ</sequence>
<dbReference type="GO" id="GO:0007249">
    <property type="term" value="P:canonical NF-kappaB signal transduction"/>
    <property type="evidence" value="ECO:0007669"/>
    <property type="project" value="TreeGrafter"/>
</dbReference>
<dbReference type="InterPro" id="IPR014756">
    <property type="entry name" value="Ig_E-set"/>
</dbReference>
<dbReference type="SUPFAM" id="SSF81296">
    <property type="entry name" value="E set domains"/>
    <property type="match status" value="1"/>
</dbReference>
<dbReference type="GO" id="GO:0045087">
    <property type="term" value="P:innate immune response"/>
    <property type="evidence" value="ECO:0007669"/>
    <property type="project" value="TreeGrafter"/>
</dbReference>
<dbReference type="GO" id="GO:0000978">
    <property type="term" value="F:RNA polymerase II cis-regulatory region sequence-specific DNA binding"/>
    <property type="evidence" value="ECO:0007669"/>
    <property type="project" value="TreeGrafter"/>
</dbReference>
<dbReference type="Pfam" id="PF16179">
    <property type="entry name" value="RHD_dimer"/>
    <property type="match status" value="1"/>
</dbReference>
<dbReference type="GeneID" id="101453513"/>
<dbReference type="PANTHER" id="PTHR24169">
    <property type="entry name" value="NUCLEAR FACTOR NF-KAPPA-B PROTEIN"/>
    <property type="match status" value="1"/>
</dbReference>
<proteinExistence type="evidence at transcript level"/>
<dbReference type="Gene3D" id="2.60.40.340">
    <property type="entry name" value="Rel homology domain (RHD), DNA-binding domain"/>
    <property type="match status" value="1"/>
</dbReference>
<evidence type="ECO:0000313" key="3">
    <source>
        <dbReference type="EMBL" id="JAC01535.1"/>
    </source>
</evidence>
<dbReference type="Gene3D" id="2.60.40.10">
    <property type="entry name" value="Immunoglobulins"/>
    <property type="match status" value="1"/>
</dbReference>
<dbReference type="PRINTS" id="PR00057">
    <property type="entry name" value="NFKBTNSCPFCT"/>
</dbReference>
<dbReference type="GO" id="GO:0005634">
    <property type="term" value="C:nucleus"/>
    <property type="evidence" value="ECO:0007669"/>
    <property type="project" value="TreeGrafter"/>
</dbReference>
<feature type="domain" description="RHD" evidence="2">
    <location>
        <begin position="39"/>
        <end position="215"/>
    </location>
</feature>
<organism evidence="3">
    <name type="scientific">Ceratitis capitata</name>
    <name type="common">Mediterranean fruit fly</name>
    <name type="synonym">Tephritis capitata</name>
    <dbReference type="NCBI Taxonomy" id="7213"/>
    <lineage>
        <taxon>Eukaryota</taxon>
        <taxon>Metazoa</taxon>
        <taxon>Ecdysozoa</taxon>
        <taxon>Arthropoda</taxon>
        <taxon>Hexapoda</taxon>
        <taxon>Insecta</taxon>
        <taxon>Pterygota</taxon>
        <taxon>Neoptera</taxon>
        <taxon>Endopterygota</taxon>
        <taxon>Diptera</taxon>
        <taxon>Brachycera</taxon>
        <taxon>Muscomorpha</taxon>
        <taxon>Tephritoidea</taxon>
        <taxon>Tephritidae</taxon>
        <taxon>Ceratitis</taxon>
        <taxon>Ceratitis</taxon>
    </lineage>
</organism>
<accession>W8CBA0</accession>
<dbReference type="InterPro" id="IPR011539">
    <property type="entry name" value="RHD_DNA_bind_dom"/>
</dbReference>
<gene>
    <name evidence="3" type="primary">DORS</name>
</gene>
<feature type="compositionally biased region" description="Low complexity" evidence="1">
    <location>
        <begin position="404"/>
        <end position="418"/>
    </location>
</feature>
<dbReference type="OrthoDB" id="7881762at2759"/>
<dbReference type="PROSITE" id="PS01204">
    <property type="entry name" value="REL_1"/>
    <property type="match status" value="1"/>
</dbReference>
<reference evidence="3" key="2">
    <citation type="journal article" date="2014" name="BMC Genomics">
        <title>A genomic perspective to assessing quality of mass-reared SIT flies used in Mediterranean fruit fly (Ceratitis capitata) eradication in California.</title>
        <authorList>
            <person name="Calla B."/>
            <person name="Hall B."/>
            <person name="Hou S."/>
            <person name="Geib S.M."/>
        </authorList>
    </citation>
    <scope>NUCLEOTIDE SEQUENCE</scope>
</reference>
<dbReference type="InterPro" id="IPR008967">
    <property type="entry name" value="p53-like_TF_DNA-bd_sf"/>
</dbReference>
<name>W8CBA0_CERCA</name>
<protein>
    <submittedName>
        <fullName evidence="3">Embryonic polarity protein dorsal</fullName>
    </submittedName>
</protein>
<dbReference type="EMBL" id="GAMC01005021">
    <property type="protein sequence ID" value="JAC01535.1"/>
    <property type="molecule type" value="mRNA"/>
</dbReference>
<dbReference type="GO" id="GO:0038061">
    <property type="term" value="P:non-canonical NF-kappaB signal transduction"/>
    <property type="evidence" value="ECO:0007669"/>
    <property type="project" value="TreeGrafter"/>
</dbReference>
<dbReference type="PROSITE" id="PS50254">
    <property type="entry name" value="REL_2"/>
    <property type="match status" value="1"/>
</dbReference>
<dbReference type="GO" id="GO:0048468">
    <property type="term" value="P:cell development"/>
    <property type="evidence" value="ECO:0007669"/>
    <property type="project" value="UniProtKB-ARBA"/>
</dbReference>
<dbReference type="PANTHER" id="PTHR24169:SF25">
    <property type="entry name" value="DORSAL-RELATED IMMUNITY FACTOR DIF-RELATED"/>
    <property type="match status" value="1"/>
</dbReference>
<dbReference type="InterPro" id="IPR002909">
    <property type="entry name" value="IPT_dom"/>
</dbReference>
<reference evidence="3" key="1">
    <citation type="submission" date="2013-07" db="EMBL/GenBank/DDBJ databases">
        <authorList>
            <person name="Geib S."/>
        </authorList>
    </citation>
    <scope>NUCLEOTIDE SEQUENCE</scope>
</reference>
<feature type="compositionally biased region" description="Polar residues" evidence="1">
    <location>
        <begin position="419"/>
        <end position="428"/>
    </location>
</feature>
<dbReference type="GO" id="GO:0048731">
    <property type="term" value="P:system development"/>
    <property type="evidence" value="ECO:0007669"/>
    <property type="project" value="UniProtKB-ARBA"/>
</dbReference>
<dbReference type="CTD" id="35045"/>
<dbReference type="SMART" id="SM00429">
    <property type="entry name" value="IPT"/>
    <property type="match status" value="1"/>
</dbReference>
<dbReference type="InterPro" id="IPR037059">
    <property type="entry name" value="RHD_DNA_bind_dom_sf"/>
</dbReference>
<dbReference type="SUPFAM" id="SSF49417">
    <property type="entry name" value="p53-like transcription factors"/>
    <property type="match status" value="1"/>
</dbReference>
<dbReference type="InterPro" id="IPR032397">
    <property type="entry name" value="RHD_dimer"/>
</dbReference>